<dbReference type="InterPro" id="IPR017946">
    <property type="entry name" value="PLC-like_Pdiesterase_TIM-brl"/>
</dbReference>
<evidence type="ECO:0000313" key="3">
    <source>
        <dbReference type="Proteomes" id="UP000800093"/>
    </source>
</evidence>
<gene>
    <name evidence="2" type="ORF">CC78DRAFT_552326</name>
</gene>
<comment type="caution">
    <text evidence="2">The sequence shown here is derived from an EMBL/GenBank/DDBJ whole genome shotgun (WGS) entry which is preliminary data.</text>
</comment>
<organism evidence="2 3">
    <name type="scientific">Lojkania enalia</name>
    <dbReference type="NCBI Taxonomy" id="147567"/>
    <lineage>
        <taxon>Eukaryota</taxon>
        <taxon>Fungi</taxon>
        <taxon>Dikarya</taxon>
        <taxon>Ascomycota</taxon>
        <taxon>Pezizomycotina</taxon>
        <taxon>Dothideomycetes</taxon>
        <taxon>Pleosporomycetidae</taxon>
        <taxon>Pleosporales</taxon>
        <taxon>Pleosporales incertae sedis</taxon>
        <taxon>Lojkania</taxon>
    </lineage>
</organism>
<dbReference type="SUPFAM" id="SSF51695">
    <property type="entry name" value="PLC-like phosphodiesterases"/>
    <property type="match status" value="1"/>
</dbReference>
<sequence length="445" mass="48289">MKRRTIILNFLWLAGLVAAQEESPSQVVVTLTGTNRVTTGADATPTLSLSEIPTSIIATGEIPSVSMSIDSANATASTSTSSEDELTVIGDPTGTTTLMGNMTSTSTSARPTNTQPCNNYPEFCYRRYSNITEVCAHNSPFVRKNNAGANQEYGVVHQLNDGIRMLQGQTHLVNGTLHYCHTSCDLLDAGTVEDYLREVAGWVETHPFDVITILIGNGDYELTDSSGNPLVTSSNYVEPITNAGLLPYIYQPPKTAMNVSDWPTLGELIISGKRVIMFIDYNFDTDAVPWMLWEFYNIWETPYSPTDAGFPCTLGRPAGISEEKMRSMMFMANHNLNVDVRIADIDLLIPNTVELNVTNGLNGSGSLGAMTNECTSDWGRPPNFLLVDYYDRGSFPGSVFEVAARANNVTYNRNCCGKVSLAASTTHPSAAYLGLIIAVAVGLIL</sequence>
<dbReference type="PANTHER" id="PTHR13593">
    <property type="match status" value="1"/>
</dbReference>
<evidence type="ECO:0008006" key="4">
    <source>
        <dbReference type="Google" id="ProtNLM"/>
    </source>
</evidence>
<accession>A0A9P4KDN2</accession>
<dbReference type="Gene3D" id="3.20.20.190">
    <property type="entry name" value="Phosphatidylinositol (PI) phosphodiesterase"/>
    <property type="match status" value="1"/>
</dbReference>
<reference evidence="3" key="1">
    <citation type="journal article" date="2020" name="Stud. Mycol.">
        <title>101 Dothideomycetes genomes: A test case for predicting lifestyles and emergence of pathogens.</title>
        <authorList>
            <person name="Haridas S."/>
            <person name="Albert R."/>
            <person name="Binder M."/>
            <person name="Bloem J."/>
            <person name="LaButti K."/>
            <person name="Salamov A."/>
            <person name="Andreopoulos B."/>
            <person name="Baker S."/>
            <person name="Barry K."/>
            <person name="Bills G."/>
            <person name="Bluhm B."/>
            <person name="Cannon C."/>
            <person name="Castanera R."/>
            <person name="Culley D."/>
            <person name="Daum C."/>
            <person name="Ezra D."/>
            <person name="Gonzalez J."/>
            <person name="Henrissat B."/>
            <person name="Kuo A."/>
            <person name="Liang C."/>
            <person name="Lipzen A."/>
            <person name="Lutzoni F."/>
            <person name="Magnuson J."/>
            <person name="Mondo S."/>
            <person name="Nolan M."/>
            <person name="Ohm R."/>
            <person name="Pangilinan J."/>
            <person name="Park H.-J."/>
            <person name="Ramirez L."/>
            <person name="Alfaro M."/>
            <person name="Sun H."/>
            <person name="Tritt A."/>
            <person name="Yoshinaga Y."/>
            <person name="Zwiers L.-H."/>
            <person name="Turgeon B."/>
            <person name="Goodwin S."/>
            <person name="Spatafora J."/>
            <person name="Crous P."/>
            <person name="Grigoriev I."/>
        </authorList>
    </citation>
    <scope>NUCLEOTIDE SEQUENCE [LARGE SCALE GENOMIC DNA]</scope>
    <source>
        <strain evidence="3">CBS 304.66</strain>
    </source>
</reference>
<dbReference type="AlphaFoldDB" id="A0A9P4KDN2"/>
<proteinExistence type="predicted"/>
<evidence type="ECO:0000313" key="2">
    <source>
        <dbReference type="EMBL" id="KAF2266675.1"/>
    </source>
</evidence>
<keyword evidence="3" id="KW-1185">Reference proteome</keyword>
<feature type="chain" id="PRO_5040121389" description="PLC-like phosphodiesterase" evidence="1">
    <location>
        <begin position="20"/>
        <end position="445"/>
    </location>
</feature>
<dbReference type="GO" id="GO:0008081">
    <property type="term" value="F:phosphoric diester hydrolase activity"/>
    <property type="evidence" value="ECO:0007669"/>
    <property type="project" value="InterPro"/>
</dbReference>
<dbReference type="GO" id="GO:0006629">
    <property type="term" value="P:lipid metabolic process"/>
    <property type="evidence" value="ECO:0007669"/>
    <property type="project" value="InterPro"/>
</dbReference>
<protein>
    <recommendedName>
        <fullName evidence="4">PLC-like phosphodiesterase</fullName>
    </recommendedName>
</protein>
<feature type="signal peptide" evidence="1">
    <location>
        <begin position="1"/>
        <end position="19"/>
    </location>
</feature>
<evidence type="ECO:0000256" key="1">
    <source>
        <dbReference type="SAM" id="SignalP"/>
    </source>
</evidence>
<dbReference type="Pfam" id="PF26146">
    <property type="entry name" value="PI-PLC_X"/>
    <property type="match status" value="1"/>
</dbReference>
<dbReference type="EMBL" id="ML986596">
    <property type="protein sequence ID" value="KAF2266675.1"/>
    <property type="molecule type" value="Genomic_DNA"/>
</dbReference>
<keyword evidence="1" id="KW-0732">Signal</keyword>
<dbReference type="PANTHER" id="PTHR13593:SF140">
    <property type="entry name" value="PLC-LIKE PHOSPHODIESTERASE"/>
    <property type="match status" value="1"/>
</dbReference>
<name>A0A9P4KDN2_9PLEO</name>
<dbReference type="Proteomes" id="UP000800093">
    <property type="component" value="Unassembled WGS sequence"/>
</dbReference>
<dbReference type="OrthoDB" id="7984201at2759"/>
<dbReference type="InterPro" id="IPR051057">
    <property type="entry name" value="PI-PLC_domain"/>
</dbReference>